<comment type="caution">
    <text evidence="2">The sequence shown here is derived from an EMBL/GenBank/DDBJ whole genome shotgun (WGS) entry which is preliminary data.</text>
</comment>
<evidence type="ECO:0000313" key="3">
    <source>
        <dbReference type="EMBL" id="RHE97577.1"/>
    </source>
</evidence>
<dbReference type="EMBL" id="QSKW01000012">
    <property type="protein sequence ID" value="RHE97577.1"/>
    <property type="molecule type" value="Genomic_DNA"/>
</dbReference>
<reference evidence="4 5" key="1">
    <citation type="submission" date="2018-08" db="EMBL/GenBank/DDBJ databases">
        <title>A genome reference for cultivated species of the human gut microbiota.</title>
        <authorList>
            <person name="Zou Y."/>
            <person name="Xue W."/>
            <person name="Luo G."/>
        </authorList>
    </citation>
    <scope>NUCLEOTIDE SEQUENCE [LARGE SCALE GENOMIC DNA]</scope>
    <source>
        <strain evidence="2 4">AF28-15</strain>
        <strain evidence="3 5">AM27-11</strain>
    </source>
</reference>
<organism evidence="2 4">
    <name type="scientific">Roseburia inulinivorans</name>
    <dbReference type="NCBI Taxonomy" id="360807"/>
    <lineage>
        <taxon>Bacteria</taxon>
        <taxon>Bacillati</taxon>
        <taxon>Bacillota</taxon>
        <taxon>Clostridia</taxon>
        <taxon>Lachnospirales</taxon>
        <taxon>Lachnospiraceae</taxon>
        <taxon>Roseburia</taxon>
    </lineage>
</organism>
<keyword evidence="1" id="KW-0472">Membrane</keyword>
<accession>A0A3R5YWL0</accession>
<sequence length="191" mass="21419">MWTQRPDYLIEGNEAHRLLQAKFMSEISGGQVEYRITSSIASNPSGTGRADIVYFNSLTKTVEVYEIKPGSYTPGAINYATGQSQLEGYIQALNSNGQIIHGWQAVRGISLNSYFNTITIPSVEYPDKEIIHHVYEDGLINYYYRKKKTQEKQATASEKVNEQERNYSGLKRIGIFAFGSALFLGAAVLFV</sequence>
<dbReference type="Proteomes" id="UP000283738">
    <property type="component" value="Unassembled WGS sequence"/>
</dbReference>
<evidence type="ECO:0000313" key="2">
    <source>
        <dbReference type="EMBL" id="RGQ49339.1"/>
    </source>
</evidence>
<proteinExistence type="predicted"/>
<keyword evidence="1" id="KW-1133">Transmembrane helix</keyword>
<feature type="transmembrane region" description="Helical" evidence="1">
    <location>
        <begin position="173"/>
        <end position="190"/>
    </location>
</feature>
<dbReference type="Proteomes" id="UP000286271">
    <property type="component" value="Unassembled WGS sequence"/>
</dbReference>
<evidence type="ECO:0000313" key="5">
    <source>
        <dbReference type="Proteomes" id="UP000286271"/>
    </source>
</evidence>
<dbReference type="RefSeq" id="WP_118109977.1">
    <property type="nucleotide sequence ID" value="NZ_QRTF01000016.1"/>
</dbReference>
<protein>
    <submittedName>
        <fullName evidence="2">Uncharacterized protein</fullName>
    </submittedName>
</protein>
<gene>
    <name evidence="3" type="ORF">DW707_09185</name>
    <name evidence="2" type="ORF">DWY96_08585</name>
</gene>
<dbReference type="EMBL" id="QRTF01000016">
    <property type="protein sequence ID" value="RGQ49339.1"/>
    <property type="molecule type" value="Genomic_DNA"/>
</dbReference>
<name>A0A3R5YWL0_9FIRM</name>
<evidence type="ECO:0000256" key="1">
    <source>
        <dbReference type="SAM" id="Phobius"/>
    </source>
</evidence>
<dbReference type="AlphaFoldDB" id="A0A3R5YWL0"/>
<evidence type="ECO:0000313" key="4">
    <source>
        <dbReference type="Proteomes" id="UP000283738"/>
    </source>
</evidence>
<keyword evidence="1" id="KW-0812">Transmembrane</keyword>